<dbReference type="PIRSF" id="PIRSF028865">
    <property type="entry name" value="Membrin-2"/>
    <property type="match status" value="1"/>
</dbReference>
<dbReference type="GO" id="GO:0015031">
    <property type="term" value="P:protein transport"/>
    <property type="evidence" value="ECO:0007669"/>
    <property type="project" value="UniProtKB-KW"/>
</dbReference>
<evidence type="ECO:0000256" key="10">
    <source>
        <dbReference type="SAM" id="Phobius"/>
    </source>
</evidence>
<feature type="coiled-coil region" evidence="9">
    <location>
        <begin position="168"/>
        <end position="195"/>
    </location>
</feature>
<evidence type="ECO:0000256" key="6">
    <source>
        <dbReference type="ARBA" id="ARBA00023034"/>
    </source>
</evidence>
<evidence type="ECO:0000256" key="7">
    <source>
        <dbReference type="ARBA" id="ARBA00023136"/>
    </source>
</evidence>
<comment type="subcellular location">
    <subcellularLocation>
        <location evidence="1">Golgi apparatus membrane</location>
        <topology evidence="1">Single-pass type IV membrane protein</topology>
    </subcellularLocation>
</comment>
<dbReference type="GO" id="GO:0031902">
    <property type="term" value="C:late endosome membrane"/>
    <property type="evidence" value="ECO:0000318"/>
    <property type="project" value="GO_Central"/>
</dbReference>
<keyword evidence="7 8" id="KW-0472">Membrane</keyword>
<evidence type="ECO:0000256" key="5">
    <source>
        <dbReference type="ARBA" id="ARBA00022989"/>
    </source>
</evidence>
<dbReference type="GO" id="GO:0006906">
    <property type="term" value="P:vesicle fusion"/>
    <property type="evidence" value="ECO:0000318"/>
    <property type="project" value="GO_Central"/>
</dbReference>
<evidence type="ECO:0000256" key="9">
    <source>
        <dbReference type="SAM" id="Coils"/>
    </source>
</evidence>
<keyword evidence="6" id="KW-0333">Golgi apparatus</keyword>
<dbReference type="GO" id="GO:0000149">
    <property type="term" value="F:SNARE binding"/>
    <property type="evidence" value="ECO:0000318"/>
    <property type="project" value="GO_Central"/>
</dbReference>
<evidence type="ECO:0000256" key="3">
    <source>
        <dbReference type="ARBA" id="ARBA00022692"/>
    </source>
</evidence>
<gene>
    <name evidence="11" type="ORF">ZOSMA_116G00610</name>
</gene>
<keyword evidence="5 10" id="KW-1133">Transmembrane helix</keyword>
<comment type="function">
    <text evidence="8">Involved in transport of proteins from the cis/medial-Golgi to the trans-Golgi network.</text>
</comment>
<dbReference type="GO" id="GO:0012507">
    <property type="term" value="C:ER to Golgi transport vesicle membrane"/>
    <property type="evidence" value="ECO:0000318"/>
    <property type="project" value="GO_Central"/>
</dbReference>
<accession>A0A0K9Q4D9</accession>
<dbReference type="GO" id="GO:0005794">
    <property type="term" value="C:Golgi apparatus"/>
    <property type="evidence" value="ECO:0000318"/>
    <property type="project" value="GO_Central"/>
</dbReference>
<comment type="similarity">
    <text evidence="8">Belongs to the GOSR2 family.</text>
</comment>
<evidence type="ECO:0000313" key="11">
    <source>
        <dbReference type="EMBL" id="KMZ75335.1"/>
    </source>
</evidence>
<dbReference type="AlphaFoldDB" id="A0A0K9Q4D9"/>
<dbReference type="OrthoDB" id="158360at2759"/>
<dbReference type="InterPro" id="IPR027027">
    <property type="entry name" value="GOSR2/Membrin/Bos1"/>
</dbReference>
<dbReference type="EMBL" id="LFYR01000182">
    <property type="protein sequence ID" value="KMZ75335.1"/>
    <property type="molecule type" value="Genomic_DNA"/>
</dbReference>
<dbReference type="Proteomes" id="UP000036987">
    <property type="component" value="Unassembled WGS sequence"/>
</dbReference>
<evidence type="ECO:0000256" key="8">
    <source>
        <dbReference type="PIRNR" id="PIRNR028865"/>
    </source>
</evidence>
<dbReference type="PANTHER" id="PTHR21230">
    <property type="entry name" value="VESICLE TRANSPORT V-SNARE PROTEIN VTI1-RELATED"/>
    <property type="match status" value="1"/>
</dbReference>
<reference evidence="12" key="1">
    <citation type="journal article" date="2016" name="Nature">
        <title>The genome of the seagrass Zostera marina reveals angiosperm adaptation to the sea.</title>
        <authorList>
            <person name="Olsen J.L."/>
            <person name="Rouze P."/>
            <person name="Verhelst B."/>
            <person name="Lin Y.-C."/>
            <person name="Bayer T."/>
            <person name="Collen J."/>
            <person name="Dattolo E."/>
            <person name="De Paoli E."/>
            <person name="Dittami S."/>
            <person name="Maumus F."/>
            <person name="Michel G."/>
            <person name="Kersting A."/>
            <person name="Lauritano C."/>
            <person name="Lohaus R."/>
            <person name="Toepel M."/>
            <person name="Tonon T."/>
            <person name="Vanneste K."/>
            <person name="Amirebrahimi M."/>
            <person name="Brakel J."/>
            <person name="Bostroem C."/>
            <person name="Chovatia M."/>
            <person name="Grimwood J."/>
            <person name="Jenkins J.W."/>
            <person name="Jueterbock A."/>
            <person name="Mraz A."/>
            <person name="Stam W.T."/>
            <person name="Tice H."/>
            <person name="Bornberg-Bauer E."/>
            <person name="Green P.J."/>
            <person name="Pearson G.A."/>
            <person name="Procaccini G."/>
            <person name="Duarte C.M."/>
            <person name="Schmutz J."/>
            <person name="Reusch T.B.H."/>
            <person name="Van de Peer Y."/>
        </authorList>
    </citation>
    <scope>NUCLEOTIDE SEQUENCE [LARGE SCALE GENOMIC DNA]</scope>
    <source>
        <strain evidence="12">cv. Finnish</strain>
    </source>
</reference>
<feature type="transmembrane region" description="Helical" evidence="10">
    <location>
        <begin position="215"/>
        <end position="235"/>
    </location>
</feature>
<dbReference type="OMA" id="LKYDSRH"/>
<keyword evidence="2 8" id="KW-0813">Transport</keyword>
<comment type="caution">
    <text evidence="11">The sequence shown here is derived from an EMBL/GenBank/DDBJ whole genome shotgun (WGS) entry which is preliminary data.</text>
</comment>
<dbReference type="GO" id="GO:0031201">
    <property type="term" value="C:SNARE complex"/>
    <property type="evidence" value="ECO:0000318"/>
    <property type="project" value="GO_Central"/>
</dbReference>
<protein>
    <recommendedName>
        <fullName evidence="8">Membrin</fullName>
    </recommendedName>
</protein>
<keyword evidence="4 8" id="KW-0653">Protein transport</keyword>
<dbReference type="GO" id="GO:0000139">
    <property type="term" value="C:Golgi membrane"/>
    <property type="evidence" value="ECO:0007669"/>
    <property type="project" value="UniProtKB-SubCell"/>
</dbReference>
<dbReference type="GO" id="GO:0005789">
    <property type="term" value="C:endoplasmic reticulum membrane"/>
    <property type="evidence" value="ECO:0000318"/>
    <property type="project" value="GO_Central"/>
</dbReference>
<organism evidence="11 12">
    <name type="scientific">Zostera marina</name>
    <name type="common">Eelgrass</name>
    <dbReference type="NCBI Taxonomy" id="29655"/>
    <lineage>
        <taxon>Eukaryota</taxon>
        <taxon>Viridiplantae</taxon>
        <taxon>Streptophyta</taxon>
        <taxon>Embryophyta</taxon>
        <taxon>Tracheophyta</taxon>
        <taxon>Spermatophyta</taxon>
        <taxon>Magnoliopsida</taxon>
        <taxon>Liliopsida</taxon>
        <taxon>Zosteraceae</taxon>
        <taxon>Zostera</taxon>
    </lineage>
</organism>
<keyword evidence="11" id="KW-0675">Receptor</keyword>
<keyword evidence="3 10" id="KW-0812">Transmembrane</keyword>
<sequence length="236" mass="26913">MEGGTLSEMYKATQKLLIRTKDGLARLEVLEFSSSSSSSSSMPSSSYNGGDKNYDEVSVLVSTDMAQIQSICSEMDRLWRSIGSQGQRGLWKRKVEQVSEEVDSLKRSLDKQLMRRHVRMQAAQERTELLQRANGDTDHVLRIFDDEAQAMQSARNSSKVLDEAYDTAVAILSKYAEQKDRLKRAQRKALDVMNTLGLSGTVLKLIERRHRVDKWIAYGGMIAVIVVVYMFWRWIH</sequence>
<dbReference type="PANTHER" id="PTHR21230:SF1">
    <property type="entry name" value="GOLGI SNAP RECEPTOR COMPLEX MEMBER 2"/>
    <property type="match status" value="1"/>
</dbReference>
<evidence type="ECO:0000256" key="1">
    <source>
        <dbReference type="ARBA" id="ARBA00004409"/>
    </source>
</evidence>
<evidence type="ECO:0000256" key="2">
    <source>
        <dbReference type="ARBA" id="ARBA00022448"/>
    </source>
</evidence>
<name>A0A0K9Q4D9_ZOSMR</name>
<dbReference type="STRING" id="29655.A0A0K9Q4D9"/>
<keyword evidence="9" id="KW-0175">Coiled coil</keyword>
<dbReference type="Pfam" id="PF12352">
    <property type="entry name" value="V-SNARE_C"/>
    <property type="match status" value="1"/>
</dbReference>
<keyword evidence="12" id="KW-1185">Reference proteome</keyword>
<dbReference type="GO" id="GO:0005484">
    <property type="term" value="F:SNAP receptor activity"/>
    <property type="evidence" value="ECO:0000318"/>
    <property type="project" value="GO_Central"/>
</dbReference>
<evidence type="ECO:0000313" key="12">
    <source>
        <dbReference type="Proteomes" id="UP000036987"/>
    </source>
</evidence>
<evidence type="ECO:0000256" key="4">
    <source>
        <dbReference type="ARBA" id="ARBA00022927"/>
    </source>
</evidence>
<proteinExistence type="inferred from homology"/>